<keyword evidence="2" id="KW-1185">Reference proteome</keyword>
<evidence type="ECO:0000313" key="2">
    <source>
        <dbReference type="Proteomes" id="UP000315226"/>
    </source>
</evidence>
<organism evidence="1 2">
    <name type="scientific">Streptomyces gardneri</name>
    <dbReference type="NCBI Taxonomy" id="66892"/>
    <lineage>
        <taxon>Bacteria</taxon>
        <taxon>Bacillati</taxon>
        <taxon>Actinomycetota</taxon>
        <taxon>Actinomycetes</taxon>
        <taxon>Kitasatosporales</taxon>
        <taxon>Streptomycetaceae</taxon>
        <taxon>Streptomyces</taxon>
    </lineage>
</organism>
<gene>
    <name evidence="1" type="ORF">SGA01_54690</name>
</gene>
<protein>
    <submittedName>
        <fullName evidence="1">Uncharacterized protein</fullName>
    </submittedName>
</protein>
<reference evidence="1 2" key="1">
    <citation type="submission" date="2019-06" db="EMBL/GenBank/DDBJ databases">
        <title>Whole genome shotgun sequence of Streptomyces gardneri NBRC 12865.</title>
        <authorList>
            <person name="Hosoyama A."/>
            <person name="Uohara A."/>
            <person name="Ohji S."/>
            <person name="Ichikawa N."/>
        </authorList>
    </citation>
    <scope>NUCLEOTIDE SEQUENCE [LARGE SCALE GENOMIC DNA]</scope>
    <source>
        <strain evidence="1 2">NBRC 12865</strain>
    </source>
</reference>
<dbReference type="EMBL" id="BJMN01000037">
    <property type="protein sequence ID" value="GEB59864.1"/>
    <property type="molecule type" value="Genomic_DNA"/>
</dbReference>
<evidence type="ECO:0000313" key="1">
    <source>
        <dbReference type="EMBL" id="GEB59864.1"/>
    </source>
</evidence>
<name>A0A4Y3RRD4_9ACTN</name>
<accession>A0A4Y3RRD4</accession>
<sequence length="95" mass="10047">MRRSGLTLGVRADGRSSLTLGVRADGRSSLTLGVRACGRDGPAFTSRTASVHVSTSHAFSGGFPAASCRFPAIFRRLKVSSRHGDRRSSPSISQE</sequence>
<dbReference type="Proteomes" id="UP000315226">
    <property type="component" value="Unassembled WGS sequence"/>
</dbReference>
<comment type="caution">
    <text evidence="1">The sequence shown here is derived from an EMBL/GenBank/DDBJ whole genome shotgun (WGS) entry which is preliminary data.</text>
</comment>
<proteinExistence type="predicted"/>
<dbReference type="AlphaFoldDB" id="A0A4Y3RRD4"/>